<organism evidence="1">
    <name type="scientific">Rhizophagus irregularis (strain DAOM 181602 / DAOM 197198 / MUCL 43194)</name>
    <name type="common">Arbuscular mycorrhizal fungus</name>
    <name type="synonym">Glomus intraradices</name>
    <dbReference type="NCBI Taxonomy" id="747089"/>
    <lineage>
        <taxon>Eukaryota</taxon>
        <taxon>Fungi</taxon>
        <taxon>Fungi incertae sedis</taxon>
        <taxon>Mucoromycota</taxon>
        <taxon>Glomeromycotina</taxon>
        <taxon>Glomeromycetes</taxon>
        <taxon>Glomerales</taxon>
        <taxon>Glomeraceae</taxon>
        <taxon>Rhizophagus</taxon>
    </lineage>
</organism>
<reference evidence="1" key="1">
    <citation type="submission" date="2013-07" db="EMBL/GenBank/DDBJ databases">
        <title>The genome of an arbuscular mycorrhizal fungus provides insights into the evolution of the oldest plant symbiosis.</title>
        <authorList>
            <consortium name="DOE Joint Genome Institute"/>
            <person name="Tisserant E."/>
            <person name="Malbreil M."/>
            <person name="Kuo A."/>
            <person name="Kohler A."/>
            <person name="Symeonidi A."/>
            <person name="Balestrini R."/>
            <person name="Charron P."/>
            <person name="Duensing N."/>
            <person name="Frei-dit-Frey N."/>
            <person name="Gianinazzi-Pearson V."/>
            <person name="Gilbert B."/>
            <person name="Handa Y."/>
            <person name="Hijri M."/>
            <person name="Kaul R."/>
            <person name="Kawaguchi M."/>
            <person name="Krajinski F."/>
            <person name="Lammers P."/>
            <person name="Lapierre D."/>
            <person name="Masclaux F.G."/>
            <person name="Murat C."/>
            <person name="Morin E."/>
            <person name="Ndikumana S."/>
            <person name="Pagni M."/>
            <person name="Petitpierre D."/>
            <person name="Requena N."/>
            <person name="Rosikiewicz P."/>
            <person name="Riley R."/>
            <person name="Saito K."/>
            <person name="San Clemente H."/>
            <person name="Shapiro H."/>
            <person name="van Tuinen D."/>
            <person name="Becard G."/>
            <person name="Bonfante P."/>
            <person name="Paszkowski U."/>
            <person name="Shachar-Hill Y."/>
            <person name="Young J.P."/>
            <person name="Sanders I.R."/>
            <person name="Henrissat B."/>
            <person name="Rensing S.A."/>
            <person name="Grigoriev I.V."/>
            <person name="Corradi N."/>
            <person name="Roux C."/>
            <person name="Martin F."/>
        </authorList>
    </citation>
    <scope>NUCLEOTIDE SEQUENCE</scope>
    <source>
        <strain evidence="1">DAOM 197198</strain>
    </source>
</reference>
<evidence type="ECO:0000313" key="1">
    <source>
        <dbReference type="EMBL" id="ESA18632.1"/>
    </source>
</evidence>
<protein>
    <submittedName>
        <fullName evidence="1">Uncharacterized protein</fullName>
    </submittedName>
</protein>
<name>U9UG42_RHIID</name>
<dbReference type="AlphaFoldDB" id="U9UG42"/>
<dbReference type="EMBL" id="KI279025">
    <property type="protein sequence ID" value="ESA18632.1"/>
    <property type="molecule type" value="Genomic_DNA"/>
</dbReference>
<sequence length="55" mass="6466">MKFGAIIKKIRKVMNKNNPSANKLRNYDTMEETKTLMNVNIRSTIKRFTTEKNCT</sequence>
<proteinExistence type="predicted"/>
<dbReference type="HOGENOM" id="CLU_3033505_0_0_1"/>
<accession>U9UG42</accession>
<gene>
    <name evidence="1" type="ORF">GLOINDRAFT_20488</name>
</gene>